<comment type="subcellular location">
    <subcellularLocation>
        <location evidence="1 7">Membrane</location>
        <topology evidence="1 7">Multi-pass membrane protein</topology>
    </subcellularLocation>
</comment>
<name>A0A4C1Z9R5_EUMVA</name>
<organism evidence="8 9">
    <name type="scientific">Eumeta variegata</name>
    <name type="common">Bagworm moth</name>
    <name type="synonym">Eumeta japonica</name>
    <dbReference type="NCBI Taxonomy" id="151549"/>
    <lineage>
        <taxon>Eukaryota</taxon>
        <taxon>Metazoa</taxon>
        <taxon>Ecdysozoa</taxon>
        <taxon>Arthropoda</taxon>
        <taxon>Hexapoda</taxon>
        <taxon>Insecta</taxon>
        <taxon>Pterygota</taxon>
        <taxon>Neoptera</taxon>
        <taxon>Endopterygota</taxon>
        <taxon>Lepidoptera</taxon>
        <taxon>Glossata</taxon>
        <taxon>Ditrysia</taxon>
        <taxon>Tineoidea</taxon>
        <taxon>Psychidae</taxon>
        <taxon>Oiketicinae</taxon>
        <taxon>Eumeta</taxon>
    </lineage>
</organism>
<dbReference type="InterPro" id="IPR000301">
    <property type="entry name" value="Tetraspanin_animals"/>
</dbReference>
<gene>
    <name evidence="8" type="primary">Tspan7</name>
    <name evidence="8" type="ORF">EVAR_67661_1</name>
</gene>
<evidence type="ECO:0000256" key="1">
    <source>
        <dbReference type="ARBA" id="ARBA00004141"/>
    </source>
</evidence>
<evidence type="ECO:0000256" key="3">
    <source>
        <dbReference type="ARBA" id="ARBA00022692"/>
    </source>
</evidence>
<sequence length="258" mass="27707">MAGSVCRSLLVAVNVLLAAGGAALAGVGVWAYLQLAEIVALRNDNHYLLDYNIHWPQVAPWMFVCAGIAVLPVAMCGLCGALGRTRTALSLHALLLLLLVLVHAAVAVLVFLYIDGEPTETFIKDSVFDGIQNAKTEPEILKAFGRLERRLRCCGAHDVTDYRMWPTALDGLPPSCCSRDTLATFCSSTDREANTRYGCAQMAAKQASRLFDFLGAGAAAVGVLELIGLAAALVILARRRSRAPREPPSEKTHLDGFK</sequence>
<comment type="caution">
    <text evidence="8">The sequence shown here is derived from an EMBL/GenBank/DDBJ whole genome shotgun (WGS) entry which is preliminary data.</text>
</comment>
<dbReference type="InterPro" id="IPR008952">
    <property type="entry name" value="Tetraspanin_EC2_sf"/>
</dbReference>
<dbReference type="AlphaFoldDB" id="A0A4C1Z9R5"/>
<evidence type="ECO:0000256" key="4">
    <source>
        <dbReference type="ARBA" id="ARBA00022989"/>
    </source>
</evidence>
<keyword evidence="6" id="KW-1015">Disulfide bond</keyword>
<dbReference type="EMBL" id="BGZK01001656">
    <property type="protein sequence ID" value="GBP84062.1"/>
    <property type="molecule type" value="Genomic_DNA"/>
</dbReference>
<feature type="transmembrane region" description="Helical" evidence="7">
    <location>
        <begin position="9"/>
        <end position="33"/>
    </location>
</feature>
<dbReference type="STRING" id="151549.A0A4C1Z9R5"/>
<dbReference type="PANTHER" id="PTHR19282">
    <property type="entry name" value="TETRASPANIN"/>
    <property type="match status" value="1"/>
</dbReference>
<evidence type="ECO:0000256" key="5">
    <source>
        <dbReference type="ARBA" id="ARBA00023136"/>
    </source>
</evidence>
<comment type="similarity">
    <text evidence="2 7">Belongs to the tetraspanin (TM4SF) family.</text>
</comment>
<dbReference type="PANTHER" id="PTHR19282:SF544">
    <property type="entry name" value="TETRASPANIN"/>
    <property type="match status" value="1"/>
</dbReference>
<protein>
    <recommendedName>
        <fullName evidence="7">Tetraspanin</fullName>
    </recommendedName>
</protein>
<evidence type="ECO:0000313" key="8">
    <source>
        <dbReference type="EMBL" id="GBP84062.1"/>
    </source>
</evidence>
<feature type="transmembrane region" description="Helical" evidence="7">
    <location>
        <begin position="213"/>
        <end position="236"/>
    </location>
</feature>
<feature type="disulfide bond" evidence="6">
    <location>
        <begin position="154"/>
        <end position="176"/>
    </location>
</feature>
<evidence type="ECO:0000256" key="2">
    <source>
        <dbReference type="ARBA" id="ARBA00006840"/>
    </source>
</evidence>
<feature type="transmembrane region" description="Helical" evidence="7">
    <location>
        <begin position="94"/>
        <end position="114"/>
    </location>
</feature>
<keyword evidence="9" id="KW-1185">Reference proteome</keyword>
<evidence type="ECO:0000256" key="6">
    <source>
        <dbReference type="PIRSR" id="PIRSR002419-1"/>
    </source>
</evidence>
<dbReference type="GO" id="GO:0005886">
    <property type="term" value="C:plasma membrane"/>
    <property type="evidence" value="ECO:0007669"/>
    <property type="project" value="TreeGrafter"/>
</dbReference>
<dbReference type="OrthoDB" id="10033535at2759"/>
<proteinExistence type="inferred from homology"/>
<evidence type="ECO:0000313" key="9">
    <source>
        <dbReference type="Proteomes" id="UP000299102"/>
    </source>
</evidence>
<evidence type="ECO:0000256" key="7">
    <source>
        <dbReference type="RuleBase" id="RU361218"/>
    </source>
</evidence>
<accession>A0A4C1Z9R5</accession>
<dbReference type="Proteomes" id="UP000299102">
    <property type="component" value="Unassembled WGS sequence"/>
</dbReference>
<keyword evidence="4 7" id="KW-1133">Transmembrane helix</keyword>
<dbReference type="PIRSF" id="PIRSF002419">
    <property type="entry name" value="Tetraspanin"/>
    <property type="match status" value="1"/>
</dbReference>
<dbReference type="PRINTS" id="PR00259">
    <property type="entry name" value="TMFOUR"/>
</dbReference>
<dbReference type="Pfam" id="PF00335">
    <property type="entry name" value="Tetraspanin"/>
    <property type="match status" value="1"/>
</dbReference>
<dbReference type="Gene3D" id="1.10.1450.10">
    <property type="entry name" value="Tetraspanin"/>
    <property type="match status" value="1"/>
</dbReference>
<reference evidence="8 9" key="1">
    <citation type="journal article" date="2019" name="Commun. Biol.">
        <title>The bagworm genome reveals a unique fibroin gene that provides high tensile strength.</title>
        <authorList>
            <person name="Kono N."/>
            <person name="Nakamura H."/>
            <person name="Ohtoshi R."/>
            <person name="Tomita M."/>
            <person name="Numata K."/>
            <person name="Arakawa K."/>
        </authorList>
    </citation>
    <scope>NUCLEOTIDE SEQUENCE [LARGE SCALE GENOMIC DNA]</scope>
</reference>
<dbReference type="CDD" id="cd03127">
    <property type="entry name" value="tetraspanin_LEL"/>
    <property type="match status" value="1"/>
</dbReference>
<keyword evidence="5 7" id="KW-0472">Membrane</keyword>
<keyword evidence="3 7" id="KW-0812">Transmembrane</keyword>
<feature type="transmembrane region" description="Helical" evidence="7">
    <location>
        <begin position="58"/>
        <end position="82"/>
    </location>
</feature>
<dbReference type="SUPFAM" id="SSF48652">
    <property type="entry name" value="Tetraspanin"/>
    <property type="match status" value="1"/>
</dbReference>
<dbReference type="InterPro" id="IPR018499">
    <property type="entry name" value="Tetraspanin/Peripherin"/>
</dbReference>